<dbReference type="PANTHER" id="PTHR34826:SF2">
    <property type="entry name" value="UPF0590 PROTEIN C409.17C"/>
    <property type="match status" value="1"/>
</dbReference>
<gene>
    <name evidence="3" type="ORF">QBC35DRAFT_233160</name>
</gene>
<evidence type="ECO:0000259" key="2">
    <source>
        <dbReference type="Pfam" id="PF08588"/>
    </source>
</evidence>
<dbReference type="PANTHER" id="PTHR34826">
    <property type="entry name" value="UPF0590 PROTEIN C409.17C"/>
    <property type="match status" value="1"/>
</dbReference>
<evidence type="ECO:0000313" key="4">
    <source>
        <dbReference type="Proteomes" id="UP001302126"/>
    </source>
</evidence>
<reference evidence="3" key="1">
    <citation type="journal article" date="2023" name="Mol. Phylogenet. Evol.">
        <title>Genome-scale phylogeny and comparative genomics of the fungal order Sordariales.</title>
        <authorList>
            <person name="Hensen N."/>
            <person name="Bonometti L."/>
            <person name="Westerberg I."/>
            <person name="Brannstrom I.O."/>
            <person name="Guillou S."/>
            <person name="Cros-Aarteil S."/>
            <person name="Calhoun S."/>
            <person name="Haridas S."/>
            <person name="Kuo A."/>
            <person name="Mondo S."/>
            <person name="Pangilinan J."/>
            <person name="Riley R."/>
            <person name="LaButti K."/>
            <person name="Andreopoulos B."/>
            <person name="Lipzen A."/>
            <person name="Chen C."/>
            <person name="Yan M."/>
            <person name="Daum C."/>
            <person name="Ng V."/>
            <person name="Clum A."/>
            <person name="Steindorff A."/>
            <person name="Ohm R.A."/>
            <person name="Martin F."/>
            <person name="Silar P."/>
            <person name="Natvig D.O."/>
            <person name="Lalanne C."/>
            <person name="Gautier V."/>
            <person name="Ament-Velasquez S.L."/>
            <person name="Kruys A."/>
            <person name="Hutchinson M.I."/>
            <person name="Powell A.J."/>
            <person name="Barry K."/>
            <person name="Miller A.N."/>
            <person name="Grigoriev I.V."/>
            <person name="Debuchy R."/>
            <person name="Gladieux P."/>
            <person name="Hiltunen Thoren M."/>
            <person name="Johannesson H."/>
        </authorList>
    </citation>
    <scope>NUCLEOTIDE SEQUENCE</scope>
    <source>
        <strain evidence="3">PSN309</strain>
    </source>
</reference>
<keyword evidence="4" id="KW-1185">Reference proteome</keyword>
<feature type="region of interest" description="Disordered" evidence="1">
    <location>
        <begin position="321"/>
        <end position="375"/>
    </location>
</feature>
<dbReference type="Pfam" id="PF08588">
    <property type="entry name" value="Duc1"/>
    <property type="match status" value="1"/>
</dbReference>
<proteinExistence type="predicted"/>
<sequence length="375" mass="41874">MADKYLIRVTAGPSYDLSSQKEIAVNKPEPTHFETDSMDIDLSVRVNNYAHGLPRDAPATSAYFEAEPHKHNGDQYSITLQFTPKDVQDMSSVNESGQRVDDAGVEIVAETGISAEDLQFGNNFDHPIRDRLPPGFGTAMNIVKWWIDPGLEGDAYADEPYLYGPALSSFNTVRIGKGEFDESKGGMWVEEGADSEAGNKWREERGVPADGKARMKWALRKENKAKWVWEYGQTYSVDFFNPYVDFKDFALRLPGFNLPIMKYWDGQGLRTHQKRSHQLRYVLRNRSTGEVYLVVLFTLHLAEDINEDGSLKPAALKALAKKSGGEGNKGEKLPDIKKPGDEGFDEEKALEEAKKKLGGMKLNGGAGKENDDDVD</sequence>
<protein>
    <recommendedName>
        <fullName evidence="2">Domain of unknown function at the cortex 1 domain-containing protein</fullName>
    </recommendedName>
</protein>
<dbReference type="EMBL" id="MU864402">
    <property type="protein sequence ID" value="KAK4187484.1"/>
    <property type="molecule type" value="Genomic_DNA"/>
</dbReference>
<organism evidence="3 4">
    <name type="scientific">Podospora australis</name>
    <dbReference type="NCBI Taxonomy" id="1536484"/>
    <lineage>
        <taxon>Eukaryota</taxon>
        <taxon>Fungi</taxon>
        <taxon>Dikarya</taxon>
        <taxon>Ascomycota</taxon>
        <taxon>Pezizomycotina</taxon>
        <taxon>Sordariomycetes</taxon>
        <taxon>Sordariomycetidae</taxon>
        <taxon>Sordariales</taxon>
        <taxon>Podosporaceae</taxon>
        <taxon>Podospora</taxon>
    </lineage>
</organism>
<name>A0AAN6WSW1_9PEZI</name>
<feature type="domain" description="Domain of unknown function at the cortex 1" evidence="2">
    <location>
        <begin position="7"/>
        <end position="299"/>
    </location>
</feature>
<dbReference type="Proteomes" id="UP001302126">
    <property type="component" value="Unassembled WGS sequence"/>
</dbReference>
<evidence type="ECO:0000313" key="3">
    <source>
        <dbReference type="EMBL" id="KAK4187484.1"/>
    </source>
</evidence>
<evidence type="ECO:0000256" key="1">
    <source>
        <dbReference type="SAM" id="MobiDB-lite"/>
    </source>
</evidence>
<dbReference type="AlphaFoldDB" id="A0AAN6WSW1"/>
<accession>A0AAN6WSW1</accession>
<comment type="caution">
    <text evidence="3">The sequence shown here is derived from an EMBL/GenBank/DDBJ whole genome shotgun (WGS) entry which is preliminary data.</text>
</comment>
<reference evidence="3" key="2">
    <citation type="submission" date="2023-05" db="EMBL/GenBank/DDBJ databases">
        <authorList>
            <consortium name="Lawrence Berkeley National Laboratory"/>
            <person name="Steindorff A."/>
            <person name="Hensen N."/>
            <person name="Bonometti L."/>
            <person name="Westerberg I."/>
            <person name="Brannstrom I.O."/>
            <person name="Guillou S."/>
            <person name="Cros-Aarteil S."/>
            <person name="Calhoun S."/>
            <person name="Haridas S."/>
            <person name="Kuo A."/>
            <person name="Mondo S."/>
            <person name="Pangilinan J."/>
            <person name="Riley R."/>
            <person name="Labutti K."/>
            <person name="Andreopoulos B."/>
            <person name="Lipzen A."/>
            <person name="Chen C."/>
            <person name="Yanf M."/>
            <person name="Daum C."/>
            <person name="Ng V."/>
            <person name="Clum A."/>
            <person name="Ohm R."/>
            <person name="Martin F."/>
            <person name="Silar P."/>
            <person name="Natvig D."/>
            <person name="Lalanne C."/>
            <person name="Gautier V."/>
            <person name="Ament-Velasquez S.L."/>
            <person name="Kruys A."/>
            <person name="Hutchinson M.I."/>
            <person name="Powell A.J."/>
            <person name="Barry K."/>
            <person name="Miller A.N."/>
            <person name="Grigoriev I.V."/>
            <person name="Debuchy R."/>
            <person name="Gladieux P."/>
            <person name="Thoren M.H."/>
            <person name="Johannesson H."/>
        </authorList>
    </citation>
    <scope>NUCLEOTIDE SEQUENCE</scope>
    <source>
        <strain evidence="3">PSN309</strain>
    </source>
</reference>
<feature type="compositionally biased region" description="Basic and acidic residues" evidence="1">
    <location>
        <begin position="328"/>
        <end position="355"/>
    </location>
</feature>
<dbReference type="InterPro" id="IPR013897">
    <property type="entry name" value="Duc1"/>
</dbReference>